<feature type="domain" description="Rho-GAP" evidence="3">
    <location>
        <begin position="376"/>
        <end position="516"/>
    </location>
</feature>
<evidence type="ECO:0000313" key="4">
    <source>
        <dbReference type="EMBL" id="CDS10443.1"/>
    </source>
</evidence>
<dbReference type="InterPro" id="IPR050729">
    <property type="entry name" value="Rho-GAP"/>
</dbReference>
<dbReference type="InterPro" id="IPR000198">
    <property type="entry name" value="RhoGAP_dom"/>
</dbReference>
<sequence length="516" mass="58965">MEPISDKELEQIVLSQSTDIELLSQKTNDELSRFIIYLRQRVELEEGYQNSLDRILHNLELPACDPDQATGIHKALVAHVDVDTQQRAARTQYIQTMKGQLQRLAELKEKHDKSRRHHRKAMRGVAQQYLKTRLRDLPAARDAYEHKWQDIERTQAMSPTSAATPSTPTSSHGFKGVMSMLPPATPKSSTTSHDDQPTFPTISRSATTGVGKKPSIDLPSTPMTPTSTQRKLERFMKQFSTFNQDPSRITAKTARLKTEAMEADKHYRKTVLRLNHLRGRQSAVNDAARRAIQAQLEENASATKDATQIIVKAQVNKLDDIKHHLHRAEELLASIDPTRDPTLYDSLVHPEKYPVPEPVYYQNHHVGECQYMLFGISLIDYARQYRRSPPLLITRCIECIEQQEGLAKEGIYRVSGKQTHIDKLKYMFERDEPNVVPGKDDVPGDVYSVASLLKIFLRELSSPVFPFKLSDRITYSQIPDKELRLMNLLTRIIKLPPPNYDTLKAVIEHLARQVKK</sequence>
<dbReference type="PANTHER" id="PTHR23176">
    <property type="entry name" value="RHO/RAC/CDC GTPASE-ACTIVATING PROTEIN"/>
    <property type="match status" value="1"/>
</dbReference>
<proteinExistence type="predicted"/>
<dbReference type="GO" id="GO:0005737">
    <property type="term" value="C:cytoplasm"/>
    <property type="evidence" value="ECO:0007669"/>
    <property type="project" value="TreeGrafter"/>
</dbReference>
<dbReference type="SUPFAM" id="SSF48350">
    <property type="entry name" value="GTPase activation domain, GAP"/>
    <property type="match status" value="1"/>
</dbReference>
<feature type="compositionally biased region" description="Low complexity" evidence="2">
    <location>
        <begin position="154"/>
        <end position="171"/>
    </location>
</feature>
<dbReference type="Pfam" id="PF00620">
    <property type="entry name" value="RhoGAP"/>
    <property type="match status" value="1"/>
</dbReference>
<reference evidence="4" key="1">
    <citation type="journal article" date="2014" name="Genome Announc.">
        <title>De novo whole-genome sequence and genome annotation of Lichtheimia ramosa.</title>
        <authorList>
            <person name="Linde J."/>
            <person name="Schwartze V."/>
            <person name="Binder U."/>
            <person name="Lass-Florl C."/>
            <person name="Voigt K."/>
            <person name="Horn F."/>
        </authorList>
    </citation>
    <scope>NUCLEOTIDE SEQUENCE</scope>
    <source>
        <strain evidence="4">JMRC FSU:6197</strain>
    </source>
</reference>
<dbReference type="InterPro" id="IPR027267">
    <property type="entry name" value="AH/BAR_dom_sf"/>
</dbReference>
<dbReference type="Gene3D" id="1.10.555.10">
    <property type="entry name" value="Rho GTPase activation protein"/>
    <property type="match status" value="1"/>
</dbReference>
<dbReference type="CDD" id="cd00159">
    <property type="entry name" value="RhoGAP"/>
    <property type="match status" value="1"/>
</dbReference>
<dbReference type="OrthoDB" id="79452at2759"/>
<dbReference type="InterPro" id="IPR008936">
    <property type="entry name" value="Rho_GTPase_activation_prot"/>
</dbReference>
<evidence type="ECO:0000256" key="1">
    <source>
        <dbReference type="ARBA" id="ARBA00022468"/>
    </source>
</evidence>
<dbReference type="SUPFAM" id="SSF103657">
    <property type="entry name" value="BAR/IMD domain-like"/>
    <property type="match status" value="1"/>
</dbReference>
<dbReference type="SMART" id="SM00324">
    <property type="entry name" value="RhoGAP"/>
    <property type="match status" value="1"/>
</dbReference>
<dbReference type="PANTHER" id="PTHR23176:SF134">
    <property type="entry name" value="RHO-TYPE GTPASE-ACTIVATING PROTEIN"/>
    <property type="match status" value="1"/>
</dbReference>
<feature type="region of interest" description="Disordered" evidence="2">
    <location>
        <begin position="154"/>
        <end position="229"/>
    </location>
</feature>
<name>A0A077WTP4_9FUNG</name>
<feature type="compositionally biased region" description="Polar residues" evidence="2">
    <location>
        <begin position="198"/>
        <end position="208"/>
    </location>
</feature>
<keyword evidence="1" id="KW-0343">GTPase activation</keyword>
<dbReference type="Gene3D" id="1.20.1270.60">
    <property type="entry name" value="Arfaptin homology (AH) domain/BAR domain"/>
    <property type="match status" value="1"/>
</dbReference>
<gene>
    <name evidence="4" type="ORF">LRAMOSA03119</name>
</gene>
<evidence type="ECO:0000259" key="3">
    <source>
        <dbReference type="PROSITE" id="PS50238"/>
    </source>
</evidence>
<dbReference type="PROSITE" id="PS50238">
    <property type="entry name" value="RHOGAP"/>
    <property type="match status" value="1"/>
</dbReference>
<accession>A0A077WTP4</accession>
<dbReference type="GO" id="GO:0005096">
    <property type="term" value="F:GTPase activator activity"/>
    <property type="evidence" value="ECO:0007669"/>
    <property type="project" value="UniProtKB-KW"/>
</dbReference>
<dbReference type="GO" id="GO:0007165">
    <property type="term" value="P:signal transduction"/>
    <property type="evidence" value="ECO:0007669"/>
    <property type="project" value="InterPro"/>
</dbReference>
<evidence type="ECO:0000256" key="2">
    <source>
        <dbReference type="SAM" id="MobiDB-lite"/>
    </source>
</evidence>
<dbReference type="AlphaFoldDB" id="A0A077WTP4"/>
<protein>
    <recommendedName>
        <fullName evidence="3">Rho-GAP domain-containing protein</fullName>
    </recommendedName>
</protein>
<dbReference type="EMBL" id="LK023335">
    <property type="protein sequence ID" value="CDS10443.1"/>
    <property type="molecule type" value="Genomic_DNA"/>
</dbReference>
<organism evidence="4">
    <name type="scientific">Lichtheimia ramosa</name>
    <dbReference type="NCBI Taxonomy" id="688394"/>
    <lineage>
        <taxon>Eukaryota</taxon>
        <taxon>Fungi</taxon>
        <taxon>Fungi incertae sedis</taxon>
        <taxon>Mucoromycota</taxon>
        <taxon>Mucoromycotina</taxon>
        <taxon>Mucoromycetes</taxon>
        <taxon>Mucorales</taxon>
        <taxon>Lichtheimiaceae</taxon>
        <taxon>Lichtheimia</taxon>
    </lineage>
</organism>